<accession>A0A2W4QIB0</accession>
<dbReference type="PIRSF" id="PIRSF033490">
    <property type="entry name" value="MazF"/>
    <property type="match status" value="1"/>
</dbReference>
<dbReference type="PANTHER" id="PTHR33988:SF1">
    <property type="entry name" value="ENDORIBONUCLEASE MAZF7-RELATED"/>
    <property type="match status" value="1"/>
</dbReference>
<dbReference type="InterPro" id="IPR011067">
    <property type="entry name" value="Plasmid_toxin/cell-grow_inhib"/>
</dbReference>
<dbReference type="InterPro" id="IPR003477">
    <property type="entry name" value="PemK-like"/>
</dbReference>
<organism evidence="2 3">
    <name type="scientific">Candidatus Methylumidiphilus alinenensis</name>
    <dbReference type="NCBI Taxonomy" id="2202197"/>
    <lineage>
        <taxon>Bacteria</taxon>
        <taxon>Pseudomonadati</taxon>
        <taxon>Pseudomonadota</taxon>
        <taxon>Gammaproteobacteria</taxon>
        <taxon>Methylococcales</taxon>
        <taxon>Candidatus Methylumidiphilus</taxon>
    </lineage>
</organism>
<keyword evidence="1" id="KW-0378">Hydrolase</keyword>
<dbReference type="SUPFAM" id="SSF50118">
    <property type="entry name" value="Cell growth inhibitor/plasmid maintenance toxic component"/>
    <property type="match status" value="1"/>
</dbReference>
<dbReference type="GO" id="GO:0016787">
    <property type="term" value="F:hydrolase activity"/>
    <property type="evidence" value="ECO:0007669"/>
    <property type="project" value="UniProtKB-KW"/>
</dbReference>
<gene>
    <name evidence="2" type="ORF">DM484_25655</name>
</gene>
<dbReference type="GO" id="GO:0006402">
    <property type="term" value="P:mRNA catabolic process"/>
    <property type="evidence" value="ECO:0007669"/>
    <property type="project" value="TreeGrafter"/>
</dbReference>
<comment type="similarity">
    <text evidence="1">Belongs to the PemK/MazF family.</text>
</comment>
<dbReference type="Proteomes" id="UP000249396">
    <property type="component" value="Unassembled WGS sequence"/>
</dbReference>
<dbReference type="GO" id="GO:0003677">
    <property type="term" value="F:DNA binding"/>
    <property type="evidence" value="ECO:0007669"/>
    <property type="project" value="InterPro"/>
</dbReference>
<proteinExistence type="inferred from homology"/>
<keyword evidence="1" id="KW-0540">Nuclease</keyword>
<evidence type="ECO:0000313" key="3">
    <source>
        <dbReference type="Proteomes" id="UP000249396"/>
    </source>
</evidence>
<comment type="function">
    <text evidence="1">Toxic component of a type II toxin-antitoxin (TA) system.</text>
</comment>
<keyword evidence="1" id="KW-0255">Endonuclease</keyword>
<dbReference type="AlphaFoldDB" id="A0A2W4QIB0"/>
<sequence>MLRGEVWWVDFDPAVGGEIRKTRPAVIVSNDVANAALNRLQVIPLSSNAGRLYPSEAVVMIDGKPSKAMADQITTAAKERLKGRLGLLSRNDMLAIEKVLKIQLGIKL</sequence>
<evidence type="ECO:0000256" key="1">
    <source>
        <dbReference type="PIRNR" id="PIRNR033490"/>
    </source>
</evidence>
<dbReference type="GO" id="GO:0016075">
    <property type="term" value="P:rRNA catabolic process"/>
    <property type="evidence" value="ECO:0007669"/>
    <property type="project" value="TreeGrafter"/>
</dbReference>
<dbReference type="GO" id="GO:0004521">
    <property type="term" value="F:RNA endonuclease activity"/>
    <property type="evidence" value="ECO:0007669"/>
    <property type="project" value="TreeGrafter"/>
</dbReference>
<comment type="caution">
    <text evidence="2">The sequence shown here is derived from an EMBL/GenBank/DDBJ whole genome shotgun (WGS) entry which is preliminary data.</text>
</comment>
<evidence type="ECO:0000313" key="2">
    <source>
        <dbReference type="EMBL" id="PZN71822.1"/>
    </source>
</evidence>
<dbReference type="EC" id="3.1.-.-" evidence="1"/>
<dbReference type="Gene3D" id="2.30.30.110">
    <property type="match status" value="1"/>
</dbReference>
<name>A0A2W4QIB0_9GAMM</name>
<dbReference type="Pfam" id="PF02452">
    <property type="entry name" value="PemK_toxin"/>
    <property type="match status" value="1"/>
</dbReference>
<dbReference type="PANTHER" id="PTHR33988">
    <property type="entry name" value="ENDORIBONUCLEASE MAZF-RELATED"/>
    <property type="match status" value="1"/>
</dbReference>
<protein>
    <recommendedName>
        <fullName evidence="1">mRNA interferase</fullName>
        <ecNumber evidence="1">3.1.-.-</ecNumber>
    </recommendedName>
</protein>
<reference evidence="2 3" key="1">
    <citation type="journal article" date="2018" name="Aquat. Microb. Ecol.">
        <title>Gammaproteobacterial methanotrophs dominate.</title>
        <authorList>
            <person name="Rissanen A.J."/>
            <person name="Saarenheimo J."/>
            <person name="Tiirola M."/>
            <person name="Peura S."/>
            <person name="Aalto S.L."/>
            <person name="Karvinen A."/>
            <person name="Nykanen H."/>
        </authorList>
    </citation>
    <scope>NUCLEOTIDE SEQUENCE [LARGE SCALE GENOMIC DNA]</scope>
    <source>
        <strain evidence="2">AMbin10</strain>
    </source>
</reference>
<dbReference type="EMBL" id="QJPH01000508">
    <property type="protein sequence ID" value="PZN71822.1"/>
    <property type="molecule type" value="Genomic_DNA"/>
</dbReference>